<dbReference type="KEGG" id="bor:COCMIDRAFT_31371"/>
<dbReference type="HOGENOM" id="CLU_1704057_0_0_1"/>
<keyword evidence="3" id="KW-1185">Reference proteome</keyword>
<keyword evidence="1" id="KW-0812">Transmembrane</keyword>
<dbReference type="Proteomes" id="UP000054032">
    <property type="component" value="Unassembled WGS sequence"/>
</dbReference>
<feature type="transmembrane region" description="Helical" evidence="1">
    <location>
        <begin position="115"/>
        <end position="134"/>
    </location>
</feature>
<sequence length="157" mass="17367">MDVWMYVCHVYHTPAASPPTITAPLPAAADDDAPCDACRERAVLPPDILRTAYKQSRLPQPKPDKTGASDVRLSGSLQLHPRKSRRSGFCCQPTCHGACTPRPQRCRPGLRSYTLHSYLVCLCVCLCVCVYYTHSLSNKACCLLSVSHIQRMLLTHA</sequence>
<accession>W6ZMB5</accession>
<evidence type="ECO:0000256" key="1">
    <source>
        <dbReference type="SAM" id="Phobius"/>
    </source>
</evidence>
<dbReference type="GeneID" id="19121851"/>
<keyword evidence="1" id="KW-0472">Membrane</keyword>
<proteinExistence type="predicted"/>
<dbReference type="EMBL" id="KI963918">
    <property type="protein sequence ID" value="EUC51225.1"/>
    <property type="molecule type" value="Genomic_DNA"/>
</dbReference>
<keyword evidence="1" id="KW-1133">Transmembrane helix</keyword>
<evidence type="ECO:0000313" key="3">
    <source>
        <dbReference type="Proteomes" id="UP000054032"/>
    </source>
</evidence>
<dbReference type="AlphaFoldDB" id="W6ZMB5"/>
<dbReference type="RefSeq" id="XP_007682119.1">
    <property type="nucleotide sequence ID" value="XM_007683929.1"/>
</dbReference>
<organism evidence="2 3">
    <name type="scientific">Bipolaris oryzae ATCC 44560</name>
    <dbReference type="NCBI Taxonomy" id="930090"/>
    <lineage>
        <taxon>Eukaryota</taxon>
        <taxon>Fungi</taxon>
        <taxon>Dikarya</taxon>
        <taxon>Ascomycota</taxon>
        <taxon>Pezizomycotina</taxon>
        <taxon>Dothideomycetes</taxon>
        <taxon>Pleosporomycetidae</taxon>
        <taxon>Pleosporales</taxon>
        <taxon>Pleosporineae</taxon>
        <taxon>Pleosporaceae</taxon>
        <taxon>Bipolaris</taxon>
    </lineage>
</organism>
<reference evidence="2 3" key="1">
    <citation type="journal article" date="2013" name="PLoS Genet.">
        <title>Comparative genome structure, secondary metabolite, and effector coding capacity across Cochliobolus pathogens.</title>
        <authorList>
            <person name="Condon B.J."/>
            <person name="Leng Y."/>
            <person name="Wu D."/>
            <person name="Bushley K.E."/>
            <person name="Ohm R.A."/>
            <person name="Otillar R."/>
            <person name="Martin J."/>
            <person name="Schackwitz W."/>
            <person name="Grimwood J."/>
            <person name="MohdZainudin N."/>
            <person name="Xue C."/>
            <person name="Wang R."/>
            <person name="Manning V.A."/>
            <person name="Dhillon B."/>
            <person name="Tu Z.J."/>
            <person name="Steffenson B.J."/>
            <person name="Salamov A."/>
            <person name="Sun H."/>
            <person name="Lowry S."/>
            <person name="LaButti K."/>
            <person name="Han J."/>
            <person name="Copeland A."/>
            <person name="Lindquist E."/>
            <person name="Barry K."/>
            <person name="Schmutz J."/>
            <person name="Baker S.E."/>
            <person name="Ciuffetti L.M."/>
            <person name="Grigoriev I.V."/>
            <person name="Zhong S."/>
            <person name="Turgeon B.G."/>
        </authorList>
    </citation>
    <scope>NUCLEOTIDE SEQUENCE [LARGE SCALE GENOMIC DNA]</scope>
    <source>
        <strain evidence="2 3">ATCC 44560</strain>
    </source>
</reference>
<protein>
    <submittedName>
        <fullName evidence="2">Uncharacterized protein</fullName>
    </submittedName>
</protein>
<dbReference type="OrthoDB" id="10440959at2759"/>
<name>W6ZMB5_COCMI</name>
<gene>
    <name evidence="2" type="ORF">COCMIDRAFT_31371</name>
</gene>
<evidence type="ECO:0000313" key="2">
    <source>
        <dbReference type="EMBL" id="EUC51225.1"/>
    </source>
</evidence>